<evidence type="ECO:0000256" key="6">
    <source>
        <dbReference type="ARBA" id="ARBA00022527"/>
    </source>
</evidence>
<keyword evidence="14 21" id="KW-0505">Motor protein</keyword>
<evidence type="ECO:0000256" key="12">
    <source>
        <dbReference type="ARBA" id="ARBA00022840"/>
    </source>
</evidence>
<dbReference type="PROSITE" id="PS51456">
    <property type="entry name" value="MYOSIN_MOTOR"/>
    <property type="match status" value="1"/>
</dbReference>
<keyword evidence="6" id="KW-0723">Serine/threonine-protein kinase</keyword>
<evidence type="ECO:0000256" key="1">
    <source>
        <dbReference type="ARBA" id="ARBA00004245"/>
    </source>
</evidence>
<evidence type="ECO:0000256" key="22">
    <source>
        <dbReference type="PROSITE-ProRule" id="PRU10141"/>
    </source>
</evidence>
<comment type="subcellular location">
    <subcellularLocation>
        <location evidence="2">Cell projection</location>
    </subcellularLocation>
    <subcellularLocation>
        <location evidence="1">Cytoplasm</location>
        <location evidence="1">Cytoskeleton</location>
    </subcellularLocation>
</comment>
<keyword evidence="18" id="KW-0844">Vision</keyword>
<evidence type="ECO:0000256" key="17">
    <source>
        <dbReference type="ARBA" id="ARBA00023273"/>
    </source>
</evidence>
<dbReference type="InterPro" id="IPR000719">
    <property type="entry name" value="Prot_kinase_dom"/>
</dbReference>
<feature type="region of interest" description="Disordered" evidence="23">
    <location>
        <begin position="1284"/>
        <end position="1305"/>
    </location>
</feature>
<evidence type="ECO:0000256" key="3">
    <source>
        <dbReference type="ARBA" id="ARBA00006998"/>
    </source>
</evidence>
<dbReference type="SMART" id="SM00242">
    <property type="entry name" value="MYSc"/>
    <property type="match status" value="1"/>
</dbReference>
<dbReference type="SMART" id="SM00015">
    <property type="entry name" value="IQ"/>
    <property type="match status" value="4"/>
</dbReference>
<keyword evidence="8" id="KW-0808">Transferase</keyword>
<organism evidence="26 27">
    <name type="scientific">Priapulus caudatus</name>
    <name type="common">Priapulid worm</name>
    <dbReference type="NCBI Taxonomy" id="37621"/>
    <lineage>
        <taxon>Eukaryota</taxon>
        <taxon>Metazoa</taxon>
        <taxon>Ecdysozoa</taxon>
        <taxon>Scalidophora</taxon>
        <taxon>Priapulida</taxon>
        <taxon>Priapulimorpha</taxon>
        <taxon>Priapulimorphida</taxon>
        <taxon>Priapulidae</taxon>
        <taxon>Priapulus</taxon>
    </lineage>
</organism>
<dbReference type="Pfam" id="PF00612">
    <property type="entry name" value="IQ"/>
    <property type="match status" value="4"/>
</dbReference>
<dbReference type="InterPro" id="IPR011009">
    <property type="entry name" value="Kinase-like_dom_sf"/>
</dbReference>
<feature type="region of interest" description="Disordered" evidence="23">
    <location>
        <begin position="1674"/>
        <end position="1702"/>
    </location>
</feature>
<dbReference type="Pfam" id="PF00063">
    <property type="entry name" value="Myosin_head"/>
    <property type="match status" value="2"/>
</dbReference>
<dbReference type="Gene3D" id="1.10.10.820">
    <property type="match status" value="1"/>
</dbReference>
<dbReference type="PANTHER" id="PTHR46256">
    <property type="entry name" value="AGAP011099-PA"/>
    <property type="match status" value="1"/>
</dbReference>
<dbReference type="RefSeq" id="XP_014669755.1">
    <property type="nucleotide sequence ID" value="XM_014814269.1"/>
</dbReference>
<feature type="region of interest" description="Actin-binding" evidence="21">
    <location>
        <begin position="923"/>
        <end position="945"/>
    </location>
</feature>
<dbReference type="PANTHER" id="PTHR46256:SF3">
    <property type="entry name" value="MYOSIN MOTOR DOMAIN-CONTAINING PROTEIN"/>
    <property type="match status" value="1"/>
</dbReference>
<dbReference type="SMART" id="SM00220">
    <property type="entry name" value="S_TKc"/>
    <property type="match status" value="1"/>
</dbReference>
<keyword evidence="15 21" id="KW-0009">Actin-binding</keyword>
<evidence type="ECO:0000259" key="25">
    <source>
        <dbReference type="PROSITE" id="PS51456"/>
    </source>
</evidence>
<comment type="similarity">
    <text evidence="3">In the C-terminal section; belongs to the TRAFAC class myosin-kinesin ATPase superfamily. Myosin family.</text>
</comment>
<evidence type="ECO:0000256" key="18">
    <source>
        <dbReference type="ARBA" id="ARBA00023305"/>
    </source>
</evidence>
<feature type="domain" description="Myosin motor" evidence="25">
    <location>
        <begin position="345"/>
        <end position="1045"/>
    </location>
</feature>
<dbReference type="Pfam" id="PF00069">
    <property type="entry name" value="Pkinase"/>
    <property type="match status" value="1"/>
</dbReference>
<feature type="compositionally biased region" description="Low complexity" evidence="23">
    <location>
        <begin position="1457"/>
        <end position="1472"/>
    </location>
</feature>
<dbReference type="Proteomes" id="UP000695022">
    <property type="component" value="Unplaced"/>
</dbReference>
<dbReference type="InterPro" id="IPR000048">
    <property type="entry name" value="IQ_motif_EF-hand-BS"/>
</dbReference>
<keyword evidence="13 21" id="KW-0518">Myosin</keyword>
<dbReference type="Gene3D" id="1.20.5.190">
    <property type="match status" value="2"/>
</dbReference>
<dbReference type="PRINTS" id="PR00193">
    <property type="entry name" value="MYOSINHEAVY"/>
</dbReference>
<evidence type="ECO:0000256" key="23">
    <source>
        <dbReference type="SAM" id="MobiDB-lite"/>
    </source>
</evidence>
<evidence type="ECO:0000256" key="4">
    <source>
        <dbReference type="ARBA" id="ARBA00012513"/>
    </source>
</evidence>
<dbReference type="SUPFAM" id="SSF56112">
    <property type="entry name" value="Protein kinase-like (PK-like)"/>
    <property type="match status" value="1"/>
</dbReference>
<dbReference type="InterPro" id="IPR001609">
    <property type="entry name" value="Myosin_head_motor_dom-like"/>
</dbReference>
<evidence type="ECO:0000256" key="2">
    <source>
        <dbReference type="ARBA" id="ARBA00004316"/>
    </source>
</evidence>
<dbReference type="Gene3D" id="1.20.120.720">
    <property type="entry name" value="Myosin VI head, motor domain, U50 subdomain"/>
    <property type="match status" value="1"/>
</dbReference>
<gene>
    <name evidence="27" type="primary">LOC106810816</name>
</gene>
<keyword evidence="17" id="KW-0966">Cell projection</keyword>
<dbReference type="PROSITE" id="PS00108">
    <property type="entry name" value="PROTEIN_KINASE_ST"/>
    <property type="match status" value="1"/>
</dbReference>
<evidence type="ECO:0000256" key="16">
    <source>
        <dbReference type="ARBA" id="ARBA00023212"/>
    </source>
</evidence>
<keyword evidence="12 21" id="KW-0067">ATP-binding</keyword>
<dbReference type="InterPro" id="IPR027417">
    <property type="entry name" value="P-loop_NTPase"/>
</dbReference>
<feature type="compositionally biased region" description="Low complexity" evidence="23">
    <location>
        <begin position="1565"/>
        <end position="1577"/>
    </location>
</feature>
<feature type="domain" description="Protein kinase" evidence="24">
    <location>
        <begin position="27"/>
        <end position="294"/>
    </location>
</feature>
<evidence type="ECO:0000256" key="9">
    <source>
        <dbReference type="ARBA" id="ARBA00022737"/>
    </source>
</evidence>
<proteinExistence type="inferred from homology"/>
<feature type="binding site" evidence="21">
    <location>
        <begin position="438"/>
        <end position="445"/>
    </location>
    <ligand>
        <name>ATP</name>
        <dbReference type="ChEBI" id="CHEBI:30616"/>
    </ligand>
</feature>
<feature type="compositionally biased region" description="Low complexity" evidence="23">
    <location>
        <begin position="1488"/>
        <end position="1506"/>
    </location>
</feature>
<evidence type="ECO:0000256" key="15">
    <source>
        <dbReference type="ARBA" id="ARBA00023203"/>
    </source>
</evidence>
<accession>A0ABM1EC34</accession>
<dbReference type="PROSITE" id="PS50011">
    <property type="entry name" value="PROTEIN_KINASE_DOM"/>
    <property type="match status" value="1"/>
</dbReference>
<sequence>MRTRIEVYAQLSSVIDFHRLPDPTNRYELLKTVGEGTYGEVFSAKDKSTGEVVAVKILENIPAVVEEVEEEYQVFRDLSRHNNIPDFHGIYLRRGRREEDDQLWFVMELCEGGSVTDLVKNLLRRKEHLEEIYIAYILKDTLKVLEHLHRHHVIHRDIKGHNILFTDDARIKLVDYGVSSHLQNTMGRRNTSVGTPFWMAPEVIACEQQLDYSYDVRCDVWSLGITAIEMADGEPPLADMHPMRALFKIPRNPPPSLKNSRDWSPTFVDFIKQCLIKDFEKRPTAERLLRHRFITQVPKDTTEIRRHLMQLIQKQVEYGRVETEPEVTTKHGKLKSKRKSKRETVMVNDLAQLEILDDDVIVQHLENRYNAGQIYTYIGDILIAVNPFCPLTIYNDETSRDYMNASKSANPPHIFGVADAAFQGMVHYKQSQCVIISGESGAGKTESANLLVQQLTMLGKAPNRTLEDRILQVNPLLEAFGNAKTGINDNSSRFGKYLEMTFTPNGKVTGACLSEYLLEKSRVISQASGERNFHIFYYIYEGLRHEKRYHLKDADRHRYLGDYQQTTRDISTISVRKVRFKAIQHCFERIGFKEQEVTSAYSILAAILQIGDIDFKRKEAKHLSDRSVVANPQQLPIAAREHGRCRRWNVARRRDGGRSRTASSSWIVNKSQHGVCEALPKFQEHVNECLSVGILDIFGFENFPRNSFEQLCINIANEQIQYYFNQHIFAWEMAEYKAEGIDGSNIDFIDNRPVLDMFLAKPMGLLALLDEESHFPKATNKSLVDKFNNNIKSQHYIRPKSDNSCTFVVQHYAGKVEYDAAGFLQKNRDYLVPEISQLLRVSDVAVVRSIFSSPLTKTGHLCTANGGGSPLGSSASSLQSLSQSPLGGSVFNIKSCSRQSGASVNGSQTRAQQTVSTYFRYSLMDLLTKMVAGTPLFVRCIKPNDEKVAGCFNKEKVRQQLRYTGVLETTKIRRMGYSHRIPFGEYLHRYAILAFAWNEKVLATRENCRILLEKLQLDNWALGKTKVFLKYYHMEQLSRMYEAHVRKVVVVQSCVRRLLVHRRICRHKRHLLRSVLLVQRVVRGWLVRKRYHLKIHDRRRAAACIQRVWRGYRVRRQHGPALRRRHMALWKLQRVIRRWLAARRKLACYRKLHASATKIQAAYRGHRVRKRISAIMEHHRRQIEGAAICIQKNYRMWKSQKIYQQMLMYKSQKETQLIYFTQQVALYGAEVYSAMMRNQHPVMVSDLVRRAQSPDVTTSQADEQRQIIERRREHIKKIGVKLPWSNSTLSPPPHESNDISGRNKRHSHVKVLVSPSEQQYYGRVNHEARWGGERDGGFYGENLSNDSNLSGVPPVNEKSASPVSDTSWDAPLRLLTPGSEYYEQNGTAQDAGFYKVPNPQPGLFHPELHDKLMTDLGNHRRMTTRPPEGAADRRRYGSGKENLANGLLSPQDAAHLSPAGSRRGPGPAGVAGESRRDSRRSALKTDPARSGRAARGGATARPNGARVQARGGRHPGRNRATRTGTGGASGATERRPVQAHGGGATPATDVDAAAAGQSPQRRPAGRPSSSTTAARAASGGGQQGAPPGTRAARDVEAYKNGINATRHQRRRRASIARGAGGGMQGAPPVGEHGAGSVGGRVSQPALHYADSDVALGVSLPGFHAPPATFDPKMAARALSPRPGGIGVKRAGQRPVPPPPSSHGLQKVNVIVHNKNCQQIYANHDVEDIDKDKNDRYDFRAFLRRTSYDPGRKTLRKTIEYHGQQVDFRRVLRKHSHHVTNVLDDL</sequence>
<comment type="catalytic activity">
    <reaction evidence="19">
        <text>L-threonyl-[protein] + ATP = O-phospho-L-threonyl-[protein] + ADP + H(+)</text>
        <dbReference type="Rhea" id="RHEA:46608"/>
        <dbReference type="Rhea" id="RHEA-COMP:11060"/>
        <dbReference type="Rhea" id="RHEA-COMP:11605"/>
        <dbReference type="ChEBI" id="CHEBI:15378"/>
        <dbReference type="ChEBI" id="CHEBI:30013"/>
        <dbReference type="ChEBI" id="CHEBI:30616"/>
        <dbReference type="ChEBI" id="CHEBI:61977"/>
        <dbReference type="ChEBI" id="CHEBI:456216"/>
        <dbReference type="EC" id="2.7.11.1"/>
    </reaction>
</comment>
<dbReference type="PROSITE" id="PS50096">
    <property type="entry name" value="IQ"/>
    <property type="match status" value="4"/>
</dbReference>
<dbReference type="PROSITE" id="PS00107">
    <property type="entry name" value="PROTEIN_KINASE_ATP"/>
    <property type="match status" value="1"/>
</dbReference>
<keyword evidence="7" id="KW-0716">Sensory transduction</keyword>
<evidence type="ECO:0000256" key="19">
    <source>
        <dbReference type="ARBA" id="ARBA00047899"/>
    </source>
</evidence>
<dbReference type="Gene3D" id="1.20.5.4820">
    <property type="match status" value="1"/>
</dbReference>
<dbReference type="InterPro" id="IPR008271">
    <property type="entry name" value="Ser/Thr_kinase_AS"/>
</dbReference>
<evidence type="ECO:0000256" key="10">
    <source>
        <dbReference type="ARBA" id="ARBA00022741"/>
    </source>
</evidence>
<feature type="region of interest" description="Disordered" evidence="23">
    <location>
        <begin position="1419"/>
        <end position="1642"/>
    </location>
</feature>
<comment type="similarity">
    <text evidence="21">Belongs to the TRAFAC class myosin-kinesin ATPase superfamily. Myosin family.</text>
</comment>
<dbReference type="SUPFAM" id="SSF52540">
    <property type="entry name" value="P-loop containing nucleoside triphosphate hydrolases"/>
    <property type="match status" value="1"/>
</dbReference>
<name>A0ABM1EC34_PRICU</name>
<evidence type="ECO:0000256" key="11">
    <source>
        <dbReference type="ARBA" id="ARBA00022777"/>
    </source>
</evidence>
<dbReference type="EC" id="2.7.11.1" evidence="4"/>
<evidence type="ECO:0000256" key="13">
    <source>
        <dbReference type="ARBA" id="ARBA00023123"/>
    </source>
</evidence>
<keyword evidence="11" id="KW-0418">Kinase</keyword>
<keyword evidence="9" id="KW-0677">Repeat</keyword>
<dbReference type="Gene3D" id="1.10.510.10">
    <property type="entry name" value="Transferase(Phosphotransferase) domain 1"/>
    <property type="match status" value="1"/>
</dbReference>
<dbReference type="GeneID" id="106810816"/>
<keyword evidence="5" id="KW-0963">Cytoplasm</keyword>
<dbReference type="Gene3D" id="3.40.850.10">
    <property type="entry name" value="Kinesin motor domain"/>
    <property type="match status" value="1"/>
</dbReference>
<dbReference type="CDD" id="cd23767">
    <property type="entry name" value="IQCD"/>
    <property type="match status" value="1"/>
</dbReference>
<feature type="compositionally biased region" description="Low complexity" evidence="23">
    <location>
        <begin position="1545"/>
        <end position="1556"/>
    </location>
</feature>
<evidence type="ECO:0000256" key="14">
    <source>
        <dbReference type="ARBA" id="ARBA00023175"/>
    </source>
</evidence>
<evidence type="ECO:0000259" key="24">
    <source>
        <dbReference type="PROSITE" id="PS50011"/>
    </source>
</evidence>
<dbReference type="InterPro" id="IPR017441">
    <property type="entry name" value="Protein_kinase_ATP_BS"/>
</dbReference>
<dbReference type="InterPro" id="IPR052409">
    <property type="entry name" value="Myosin-III_kinase_activity"/>
</dbReference>
<dbReference type="Gene3D" id="1.20.58.530">
    <property type="match status" value="1"/>
</dbReference>
<feature type="compositionally biased region" description="Basic residues" evidence="23">
    <location>
        <begin position="1511"/>
        <end position="1520"/>
    </location>
</feature>
<reference evidence="27" key="1">
    <citation type="submission" date="2025-08" db="UniProtKB">
        <authorList>
            <consortium name="RefSeq"/>
        </authorList>
    </citation>
    <scope>IDENTIFICATION</scope>
</reference>
<evidence type="ECO:0000313" key="27">
    <source>
        <dbReference type="RefSeq" id="XP_014669755.1"/>
    </source>
</evidence>
<feature type="binding site" evidence="22">
    <location>
        <position position="56"/>
    </location>
    <ligand>
        <name>ATP</name>
        <dbReference type="ChEBI" id="CHEBI:30616"/>
    </ligand>
</feature>
<keyword evidence="10 21" id="KW-0547">Nucleotide-binding</keyword>
<dbReference type="CDD" id="cd06608">
    <property type="entry name" value="STKc_myosinIII_N_like"/>
    <property type="match status" value="1"/>
</dbReference>
<evidence type="ECO:0000256" key="8">
    <source>
        <dbReference type="ARBA" id="ARBA00022679"/>
    </source>
</evidence>
<feature type="region of interest" description="Disordered" evidence="23">
    <location>
        <begin position="1341"/>
        <end position="1364"/>
    </location>
</feature>
<dbReference type="InterPro" id="IPR036961">
    <property type="entry name" value="Kinesin_motor_dom_sf"/>
</dbReference>
<evidence type="ECO:0000256" key="20">
    <source>
        <dbReference type="ARBA" id="ARBA00048679"/>
    </source>
</evidence>
<evidence type="ECO:0000256" key="5">
    <source>
        <dbReference type="ARBA" id="ARBA00022490"/>
    </source>
</evidence>
<evidence type="ECO:0000256" key="21">
    <source>
        <dbReference type="PROSITE-ProRule" id="PRU00782"/>
    </source>
</evidence>
<comment type="catalytic activity">
    <reaction evidence="20">
        <text>L-seryl-[protein] + ATP = O-phospho-L-seryl-[protein] + ADP + H(+)</text>
        <dbReference type="Rhea" id="RHEA:17989"/>
        <dbReference type="Rhea" id="RHEA-COMP:9863"/>
        <dbReference type="Rhea" id="RHEA-COMP:11604"/>
        <dbReference type="ChEBI" id="CHEBI:15378"/>
        <dbReference type="ChEBI" id="CHEBI:29999"/>
        <dbReference type="ChEBI" id="CHEBI:30616"/>
        <dbReference type="ChEBI" id="CHEBI:83421"/>
        <dbReference type="ChEBI" id="CHEBI:456216"/>
        <dbReference type="EC" id="2.7.11.1"/>
    </reaction>
</comment>
<keyword evidence="16" id="KW-0206">Cytoskeleton</keyword>
<evidence type="ECO:0000313" key="26">
    <source>
        <dbReference type="Proteomes" id="UP000695022"/>
    </source>
</evidence>
<protein>
    <recommendedName>
        <fullName evidence="4">non-specific serine/threonine protein kinase</fullName>
        <ecNumber evidence="4">2.7.11.1</ecNumber>
    </recommendedName>
</protein>
<keyword evidence="26" id="KW-1185">Reference proteome</keyword>
<evidence type="ECO:0000256" key="7">
    <source>
        <dbReference type="ARBA" id="ARBA00022606"/>
    </source>
</evidence>